<dbReference type="AlphaFoldDB" id="A0A6D0HB78"/>
<feature type="transmembrane region" description="Helical" evidence="1">
    <location>
        <begin position="12"/>
        <end position="35"/>
    </location>
</feature>
<feature type="transmembrane region" description="Helical" evidence="1">
    <location>
        <begin position="128"/>
        <end position="147"/>
    </location>
</feature>
<comment type="caution">
    <text evidence="2">The sequence shown here is derived from an EMBL/GenBank/DDBJ whole genome shotgun (WGS) entry which is preliminary data.</text>
</comment>
<protein>
    <submittedName>
        <fullName evidence="2">Uncharacterized protein</fullName>
    </submittedName>
</protein>
<keyword evidence="1" id="KW-1133">Transmembrane helix</keyword>
<feature type="transmembrane region" description="Helical" evidence="1">
    <location>
        <begin position="103"/>
        <end position="122"/>
    </location>
</feature>
<proteinExistence type="predicted"/>
<evidence type="ECO:0000313" key="2">
    <source>
        <dbReference type="EMBL" id="KAE9732656.1"/>
    </source>
</evidence>
<dbReference type="EMBL" id="WSGM01000004">
    <property type="protein sequence ID" value="KAE9732656.1"/>
    <property type="molecule type" value="Genomic_DNA"/>
</dbReference>
<feature type="transmembrane region" description="Helical" evidence="1">
    <location>
        <begin position="251"/>
        <end position="273"/>
    </location>
</feature>
<keyword evidence="1" id="KW-0472">Membrane</keyword>
<dbReference type="RefSeq" id="WP_157702103.1">
    <property type="nucleotide sequence ID" value="NZ_JBECTP010000008.1"/>
</dbReference>
<feature type="transmembrane region" description="Helical" evidence="1">
    <location>
        <begin position="313"/>
        <end position="331"/>
    </location>
</feature>
<sequence>MSDSTIKSYGGILRIGAGLSIVLMALTAIFIWFYLTWIGRLDIFLQAVTFNELFSFSGIIFLSSIILFCGVLFLPCLLGCLVIHSNQNNAKSKRKKILLARVYAGNSFLSITFIALISLFDIASEKFIFITLMLLTGIISTFIVLTLQRNCIHTHLKSLKTIKKLKILLLDYSMKPFLLGIICWLVVFPMTLLSKFLHIENGMDDYQQTSLLLVYGTLVIIINIFPCIFFLRQDFSSGWFKPLRNTTGVVFTLLLLSSTFMHVIPLLIVNMAFRMTGMTIMEPVTISIKTDEIPSEMLHSRGWVYQLSEDKKFNLVSGVIFFSYGGVYLVCPKETTKKFRESIIFDILSEEIEKKAREEIKKSAQQCIAVDKSVLNF</sequence>
<feature type="transmembrane region" description="Helical" evidence="1">
    <location>
        <begin position="168"/>
        <end position="192"/>
    </location>
</feature>
<keyword evidence="1" id="KW-0812">Transmembrane</keyword>
<dbReference type="Proteomes" id="UP000437875">
    <property type="component" value="Unassembled WGS sequence"/>
</dbReference>
<feature type="transmembrane region" description="Helical" evidence="1">
    <location>
        <begin position="55"/>
        <end position="83"/>
    </location>
</feature>
<feature type="transmembrane region" description="Helical" evidence="1">
    <location>
        <begin position="212"/>
        <end position="231"/>
    </location>
</feature>
<gene>
    <name evidence="2" type="ORF">GP711_08100</name>
</gene>
<accession>A0A6D0HB78</accession>
<reference evidence="2 3" key="1">
    <citation type="submission" date="2019-10" db="EMBL/GenBank/DDBJ databases">
        <title>Antimicrobial-resistant enteric bacteria are widely distributed amongst people, animals and the environment in northern Tanzania.</title>
        <authorList>
            <person name="Subbiah M."/>
            <person name="Call D.R."/>
        </authorList>
    </citation>
    <scope>NUCLEOTIDE SEQUENCE [LARGE SCALE GENOMIC DNA]</scope>
    <source>
        <strain evidence="2 3">TzEc067</strain>
    </source>
</reference>
<organism evidence="2 3">
    <name type="scientific">Escherichia coli</name>
    <dbReference type="NCBI Taxonomy" id="562"/>
    <lineage>
        <taxon>Bacteria</taxon>
        <taxon>Pseudomonadati</taxon>
        <taxon>Pseudomonadota</taxon>
        <taxon>Gammaproteobacteria</taxon>
        <taxon>Enterobacterales</taxon>
        <taxon>Enterobacteriaceae</taxon>
        <taxon>Escherichia</taxon>
    </lineage>
</organism>
<name>A0A6D0HB78_ECOLX</name>
<evidence type="ECO:0000313" key="3">
    <source>
        <dbReference type="Proteomes" id="UP000437875"/>
    </source>
</evidence>
<evidence type="ECO:0000256" key="1">
    <source>
        <dbReference type="SAM" id="Phobius"/>
    </source>
</evidence>